<reference evidence="3" key="1">
    <citation type="submission" date="2016-05" db="EMBL/GenBank/DDBJ databases">
        <authorList>
            <person name="Naeem Raeece"/>
        </authorList>
    </citation>
    <scope>NUCLEOTIDE SEQUENCE [LARGE SCALE GENOMIC DNA]</scope>
</reference>
<name>A0A1A8X1K1_PLAOA</name>
<sequence>MEVRGKVHNEFAQWQKNLLSFFPYICHRSAPTHRAHLERWKPTIESELGSFLSGFNKNRKRPKREKQSEKEGEKRGESRKITENRKNTENRENKEE</sequence>
<organism evidence="2 3">
    <name type="scientific">Plasmodium ovale curtisi</name>
    <dbReference type="NCBI Taxonomy" id="864141"/>
    <lineage>
        <taxon>Eukaryota</taxon>
        <taxon>Sar</taxon>
        <taxon>Alveolata</taxon>
        <taxon>Apicomplexa</taxon>
        <taxon>Aconoidasida</taxon>
        <taxon>Haemosporida</taxon>
        <taxon>Plasmodiidae</taxon>
        <taxon>Plasmodium</taxon>
        <taxon>Plasmodium (Plasmodium)</taxon>
    </lineage>
</organism>
<proteinExistence type="predicted"/>
<feature type="region of interest" description="Disordered" evidence="1">
    <location>
        <begin position="51"/>
        <end position="96"/>
    </location>
</feature>
<feature type="compositionally biased region" description="Basic and acidic residues" evidence="1">
    <location>
        <begin position="65"/>
        <end position="96"/>
    </location>
</feature>
<protein>
    <submittedName>
        <fullName evidence="2">Uncharacterized protein</fullName>
    </submittedName>
</protein>
<dbReference type="EMBL" id="FLQV01001144">
    <property type="protein sequence ID" value="SBS99107.1"/>
    <property type="molecule type" value="Genomic_DNA"/>
</dbReference>
<accession>A0A1A8X1K1</accession>
<evidence type="ECO:0000256" key="1">
    <source>
        <dbReference type="SAM" id="MobiDB-lite"/>
    </source>
</evidence>
<dbReference type="AlphaFoldDB" id="A0A1A8X1K1"/>
<dbReference type="Proteomes" id="UP000078546">
    <property type="component" value="Unassembled WGS sequence"/>
</dbReference>
<gene>
    <name evidence="2" type="ORF">POVCU1_050770</name>
</gene>
<evidence type="ECO:0000313" key="2">
    <source>
        <dbReference type="EMBL" id="SBS99107.1"/>
    </source>
</evidence>
<evidence type="ECO:0000313" key="3">
    <source>
        <dbReference type="Proteomes" id="UP000078546"/>
    </source>
</evidence>